<evidence type="ECO:0000313" key="2">
    <source>
        <dbReference type="EMBL" id="KBZ62051.1"/>
    </source>
</evidence>
<comment type="caution">
    <text evidence="2">The sequence shown here is derived from an EMBL/GenBank/DDBJ whole genome shotgun (WGS) entry which is preliminary data.</text>
</comment>
<dbReference type="Proteomes" id="UP000025947">
    <property type="component" value="Unassembled WGS sequence"/>
</dbReference>
<dbReference type="RefSeq" id="WP_044485615.1">
    <property type="nucleotide sequence ID" value="NZ_KK328284.1"/>
</dbReference>
<organism evidence="2 3">
    <name type="scientific">Mycobacterium [tuberculosis] TKK-01-0051</name>
    <dbReference type="NCBI Taxonomy" id="1324261"/>
    <lineage>
        <taxon>Bacteria</taxon>
        <taxon>Bacillati</taxon>
        <taxon>Actinomycetota</taxon>
        <taxon>Actinomycetes</taxon>
        <taxon>Mycobacteriales</taxon>
        <taxon>Mycobacteriaceae</taxon>
        <taxon>Mycobacterium</taxon>
        <taxon>Mycobacterium avium complex (MAC)</taxon>
    </lineage>
</organism>
<evidence type="ECO:0000259" key="1">
    <source>
        <dbReference type="Pfam" id="PF04993"/>
    </source>
</evidence>
<dbReference type="SUPFAM" id="SSF159894">
    <property type="entry name" value="YgaC/TfoX-N like"/>
    <property type="match status" value="1"/>
</dbReference>
<dbReference type="Gene3D" id="3.30.1460.30">
    <property type="entry name" value="YgaC/TfoX-N like chaperone"/>
    <property type="match status" value="1"/>
</dbReference>
<keyword evidence="3" id="KW-1185">Reference proteome</keyword>
<dbReference type="Pfam" id="PF04993">
    <property type="entry name" value="TfoX_N"/>
    <property type="match status" value="1"/>
</dbReference>
<accession>A0A051U0D4</accession>
<dbReference type="HOGENOM" id="CLU_136016_4_1_11"/>
<evidence type="ECO:0000313" key="3">
    <source>
        <dbReference type="Proteomes" id="UP000025947"/>
    </source>
</evidence>
<feature type="domain" description="TfoX N-terminal" evidence="1">
    <location>
        <begin position="14"/>
        <end position="102"/>
    </location>
</feature>
<gene>
    <name evidence="2" type="ORF">K875_02972</name>
</gene>
<sequence>MAYDEDLANRIRELLGTESGVDERPMFGGLAFLINGNMSVAVSGQGGLLVRVPREDTDKLVERAHVSPMVMAGRETRGWLRVEPAGVHTKRQLGGWVTRGVRYARSLPPK</sequence>
<dbReference type="AlphaFoldDB" id="A0A051U0D4"/>
<reference evidence="2 3" key="1">
    <citation type="submission" date="2014-04" db="EMBL/GenBank/DDBJ databases">
        <title>The Genome Sequence of Mycobacterium tuberculosis TKK-01-0051.</title>
        <authorList>
            <consortium name="The Broad Institute Genomics Platform"/>
            <consortium name="The Broad Institute Genome Sequencing Center for Infectious Disease"/>
            <person name="Earl A.M."/>
            <person name="Cohen K."/>
            <person name="Pym A."/>
            <person name="Bishai W."/>
            <person name="Maharaj K."/>
            <person name="Desjardins C."/>
            <person name="Abeel T."/>
            <person name="Young S."/>
            <person name="Zeng Q."/>
            <person name="Gargeya S."/>
            <person name="Abouelleil A."/>
            <person name="Alvarado L."/>
            <person name="Chapman S.B."/>
            <person name="Gainer-Dewar J."/>
            <person name="Goldberg J."/>
            <person name="Griggs A."/>
            <person name="Gujja S."/>
            <person name="Hansen M."/>
            <person name="Howarth C."/>
            <person name="Imamovic A."/>
            <person name="Larimer J."/>
            <person name="Murphy C."/>
            <person name="Naylor J."/>
            <person name="Pearson M."/>
            <person name="Poon T.W."/>
            <person name="Priest M."/>
            <person name="Roberts A."/>
            <person name="Saif S."/>
            <person name="Shea T."/>
            <person name="Sykes S."/>
            <person name="Wortman J."/>
            <person name="Nusbaum C."/>
            <person name="Birren B."/>
        </authorList>
    </citation>
    <scope>NUCLEOTIDE SEQUENCE [LARGE SCALE GENOMIC DNA]</scope>
    <source>
        <strain evidence="2 3">TKK-01-0051</strain>
    </source>
</reference>
<dbReference type="EMBL" id="JLXW01000008">
    <property type="protein sequence ID" value="KBZ62051.1"/>
    <property type="molecule type" value="Genomic_DNA"/>
</dbReference>
<proteinExistence type="predicted"/>
<dbReference type="InterPro" id="IPR007076">
    <property type="entry name" value="TfoX_N"/>
</dbReference>
<name>A0A051U0D4_9MYCO</name>
<protein>
    <recommendedName>
        <fullName evidence="1">TfoX N-terminal domain-containing protein</fullName>
    </recommendedName>
</protein>
<dbReference type="PATRIC" id="fig|1324261.3.peg.2992"/>